<comment type="catalytic activity">
    <reaction evidence="1">
        <text>a 1,2-diacyl-sn-glycero-3-phosphocholine + H2O = a 2-acyl-sn-glycero-3-phosphocholine + a fatty acid + H(+)</text>
        <dbReference type="Rhea" id="RHEA:18689"/>
        <dbReference type="ChEBI" id="CHEBI:15377"/>
        <dbReference type="ChEBI" id="CHEBI:15378"/>
        <dbReference type="ChEBI" id="CHEBI:28868"/>
        <dbReference type="ChEBI" id="CHEBI:57643"/>
        <dbReference type="ChEBI" id="CHEBI:57875"/>
        <dbReference type="EC" id="3.1.1.32"/>
    </reaction>
</comment>
<dbReference type="GO" id="GO:0046872">
    <property type="term" value="F:metal ion binding"/>
    <property type="evidence" value="ECO:0007669"/>
    <property type="project" value="UniProtKB-KW"/>
</dbReference>
<evidence type="ECO:0000256" key="4">
    <source>
        <dbReference type="ARBA" id="ARBA00010525"/>
    </source>
</evidence>
<gene>
    <name evidence="21" type="ORF">SAMN04489797_2750</name>
</gene>
<feature type="active site" description="Nucleophile" evidence="19">
    <location>
        <position position="146"/>
    </location>
</feature>
<evidence type="ECO:0000256" key="1">
    <source>
        <dbReference type="ARBA" id="ARBA00000111"/>
    </source>
</evidence>
<reference evidence="21 22" key="1">
    <citation type="submission" date="2016-10" db="EMBL/GenBank/DDBJ databases">
        <authorList>
            <person name="Varghese N."/>
            <person name="Submissions S."/>
        </authorList>
    </citation>
    <scope>NUCLEOTIDE SEQUENCE [LARGE SCALE GENOMIC DNA]</scope>
    <source>
        <strain evidence="21 22">RHA_55</strain>
    </source>
</reference>
<dbReference type="RefSeq" id="WP_092447222.1">
    <property type="nucleotide sequence ID" value="NZ_LT629774.1"/>
</dbReference>
<evidence type="ECO:0000256" key="15">
    <source>
        <dbReference type="ARBA" id="ARBA00023098"/>
    </source>
</evidence>
<evidence type="ECO:0000256" key="10">
    <source>
        <dbReference type="ARBA" id="ARBA00022723"/>
    </source>
</evidence>
<evidence type="ECO:0000256" key="18">
    <source>
        <dbReference type="ARBA" id="ARBA00032375"/>
    </source>
</evidence>
<dbReference type="STRING" id="1249933.SAMN04489797_2750"/>
<feature type="binding site" description="in dimeric form" evidence="20">
    <location>
        <position position="154"/>
    </location>
    <ligand>
        <name>Ca(2+)</name>
        <dbReference type="ChEBI" id="CHEBI:29108"/>
        <label>1</label>
    </ligand>
</feature>
<evidence type="ECO:0000256" key="9">
    <source>
        <dbReference type="ARBA" id="ARBA00022692"/>
    </source>
</evidence>
<keyword evidence="15" id="KW-0443">Lipid metabolism</keyword>
<comment type="catalytic activity">
    <reaction evidence="2">
        <text>a 1,2-diacyl-sn-glycero-3-phosphocholine + H2O = a 1-acyl-sn-glycero-3-phosphocholine + a fatty acid + H(+)</text>
        <dbReference type="Rhea" id="RHEA:15801"/>
        <dbReference type="ChEBI" id="CHEBI:15377"/>
        <dbReference type="ChEBI" id="CHEBI:15378"/>
        <dbReference type="ChEBI" id="CHEBI:28868"/>
        <dbReference type="ChEBI" id="CHEBI:57643"/>
        <dbReference type="ChEBI" id="CHEBI:58168"/>
        <dbReference type="EC" id="3.1.1.4"/>
    </reaction>
</comment>
<organism evidence="21 22">
    <name type="scientific">Winogradskyella sediminis</name>
    <dbReference type="NCBI Taxonomy" id="1382466"/>
    <lineage>
        <taxon>Bacteria</taxon>
        <taxon>Pseudomonadati</taxon>
        <taxon>Bacteroidota</taxon>
        <taxon>Flavobacteriia</taxon>
        <taxon>Flavobacteriales</taxon>
        <taxon>Flavobacteriaceae</taxon>
        <taxon>Winogradskyella</taxon>
    </lineage>
</organism>
<dbReference type="AlphaFoldDB" id="A0A1H1W3M6"/>
<comment type="subcellular location">
    <subcellularLocation>
        <location evidence="3">Cell outer membrane</location>
        <topology evidence="3">Multi-pass membrane protein</topology>
    </subcellularLocation>
</comment>
<dbReference type="GO" id="GO:0009279">
    <property type="term" value="C:cell outer membrane"/>
    <property type="evidence" value="ECO:0007669"/>
    <property type="project" value="UniProtKB-SubCell"/>
</dbReference>
<keyword evidence="11" id="KW-0732">Signal</keyword>
<comment type="subunit">
    <text evidence="5">Homodimer; dimerization is reversible, and the dimeric form is the active one.</text>
</comment>
<evidence type="ECO:0000256" key="11">
    <source>
        <dbReference type="ARBA" id="ARBA00022729"/>
    </source>
</evidence>
<evidence type="ECO:0000256" key="2">
    <source>
        <dbReference type="ARBA" id="ARBA00001604"/>
    </source>
</evidence>
<dbReference type="EC" id="3.1.1.32" evidence="6"/>
<evidence type="ECO:0000256" key="3">
    <source>
        <dbReference type="ARBA" id="ARBA00004571"/>
    </source>
</evidence>
<evidence type="ECO:0000256" key="13">
    <source>
        <dbReference type="ARBA" id="ARBA00022837"/>
    </source>
</evidence>
<evidence type="ECO:0000256" key="14">
    <source>
        <dbReference type="ARBA" id="ARBA00022963"/>
    </source>
</evidence>
<dbReference type="SUPFAM" id="SSF56931">
    <property type="entry name" value="Outer membrane phospholipase A (OMPLA)"/>
    <property type="match status" value="1"/>
</dbReference>
<evidence type="ECO:0000256" key="7">
    <source>
        <dbReference type="ARBA" id="ARBA00013278"/>
    </source>
</evidence>
<dbReference type="Pfam" id="PF02253">
    <property type="entry name" value="PLA1"/>
    <property type="match status" value="1"/>
</dbReference>
<keyword evidence="16" id="KW-0472">Membrane</keyword>
<evidence type="ECO:0000256" key="17">
    <source>
        <dbReference type="ARBA" id="ARBA00023237"/>
    </source>
</evidence>
<name>A0A1H1W3M6_9FLAO</name>
<keyword evidence="14" id="KW-0442">Lipid degradation</keyword>
<evidence type="ECO:0000256" key="8">
    <source>
        <dbReference type="ARBA" id="ARBA00022452"/>
    </source>
</evidence>
<evidence type="ECO:0000256" key="12">
    <source>
        <dbReference type="ARBA" id="ARBA00022801"/>
    </source>
</evidence>
<feature type="active site" description="Proton acceptor" evidence="19">
    <location>
        <position position="144"/>
    </location>
</feature>
<dbReference type="PRINTS" id="PR01486">
    <property type="entry name" value="PHPHLIPASEA1"/>
</dbReference>
<keyword evidence="17" id="KW-0998">Cell outer membrane</keyword>
<keyword evidence="22" id="KW-1185">Reference proteome</keyword>
<keyword evidence="8" id="KW-1134">Transmembrane beta strand</keyword>
<proteinExistence type="inferred from homology"/>
<feature type="binding site" description="in dimeric form" evidence="20">
    <location>
        <position position="109"/>
    </location>
    <ligand>
        <name>Ca(2+)</name>
        <dbReference type="ChEBI" id="CHEBI:29108"/>
        <label>1</label>
    </ligand>
</feature>
<dbReference type="InterPro" id="IPR036541">
    <property type="entry name" value="PLipase_A1_sf"/>
</dbReference>
<keyword evidence="13 20" id="KW-0106">Calcium</keyword>
<keyword evidence="12" id="KW-0378">Hydrolase</keyword>
<accession>A0A1H1W3M6</accession>
<evidence type="ECO:0000256" key="20">
    <source>
        <dbReference type="PIRSR" id="PIRSR603187-2"/>
    </source>
</evidence>
<sequence>MIQQFQNVKRLQILLLLVMVLFGVHSVYSQAYTKVNLRDSIANLPYFSIHKDNYFITGVPTNKTINKVTANAKYQISFKQILTRSRLPLDTYLFLTYTQKSFWNIYEESFPFKDINFNPSLALGKFFYGKDNRLKGVGVLSFEHESNGRDSIASRSWNRINVEYTTGIFKNTVASFKAWLPFSYKEGNPDLLEYVGLGQINLSHTYKPDKLIFDLRLRKGLNLEGKGSVRARIYFNPFDNNISNQYLMLEWFVGQAEGLLNYQQSQSMIRVGYVIRTNEFRWFNRGKR</sequence>
<keyword evidence="10 20" id="KW-0479">Metal-binding</keyword>
<dbReference type="Proteomes" id="UP000198963">
    <property type="component" value="Chromosome I"/>
</dbReference>
<dbReference type="EMBL" id="LT629774">
    <property type="protein sequence ID" value="SDS91747.1"/>
    <property type="molecule type" value="Genomic_DNA"/>
</dbReference>
<dbReference type="GO" id="GO:0004623">
    <property type="term" value="F:phospholipase A2 activity"/>
    <property type="evidence" value="ECO:0007669"/>
    <property type="project" value="UniProtKB-EC"/>
</dbReference>
<protein>
    <recommendedName>
        <fullName evidence="18">Phosphatidylcholine 1-acylhydrolase</fullName>
        <ecNumber evidence="6">3.1.1.32</ecNumber>
        <ecNumber evidence="7">3.1.1.4</ecNumber>
    </recommendedName>
</protein>
<comment type="cofactor">
    <cofactor evidence="20">
        <name>Ca(2+)</name>
        <dbReference type="ChEBI" id="CHEBI:29108"/>
    </cofactor>
    <text evidence="20">Binds 1 Ca(2+) ion per monomer.</text>
</comment>
<evidence type="ECO:0000256" key="16">
    <source>
        <dbReference type="ARBA" id="ARBA00023136"/>
    </source>
</evidence>
<dbReference type="PANTHER" id="PTHR40457:SF1">
    <property type="entry name" value="PHOSPHOLIPASE A1"/>
    <property type="match status" value="1"/>
</dbReference>
<dbReference type="EC" id="3.1.1.4" evidence="7"/>
<evidence type="ECO:0000256" key="6">
    <source>
        <dbReference type="ARBA" id="ARBA00013179"/>
    </source>
</evidence>
<comment type="similarity">
    <text evidence="4">Belongs to the phospholipase A1 family.</text>
</comment>
<keyword evidence="9" id="KW-0812">Transmembrane</keyword>
<evidence type="ECO:0000256" key="5">
    <source>
        <dbReference type="ARBA" id="ARBA00011702"/>
    </source>
</evidence>
<dbReference type="GO" id="GO:0016042">
    <property type="term" value="P:lipid catabolic process"/>
    <property type="evidence" value="ECO:0007669"/>
    <property type="project" value="UniProtKB-KW"/>
</dbReference>
<dbReference type="Gene3D" id="2.40.230.10">
    <property type="entry name" value="Phospholipase A1"/>
    <property type="match status" value="1"/>
</dbReference>
<dbReference type="PANTHER" id="PTHR40457">
    <property type="entry name" value="PHOSPHOLIPASE A1"/>
    <property type="match status" value="1"/>
</dbReference>
<dbReference type="InterPro" id="IPR003187">
    <property type="entry name" value="PLipase_A1"/>
</dbReference>
<feature type="binding site" description="in dimeric form" evidence="20">
    <location>
        <position position="149"/>
    </location>
    <ligand>
        <name>Ca(2+)</name>
        <dbReference type="ChEBI" id="CHEBI:29108"/>
        <label>1</label>
    </ligand>
</feature>
<evidence type="ECO:0000256" key="19">
    <source>
        <dbReference type="PIRSR" id="PIRSR603187-1"/>
    </source>
</evidence>
<evidence type="ECO:0000313" key="21">
    <source>
        <dbReference type="EMBL" id="SDS91747.1"/>
    </source>
</evidence>
<dbReference type="GO" id="GO:0008970">
    <property type="term" value="F:phospholipase A1 activity"/>
    <property type="evidence" value="ECO:0007669"/>
    <property type="project" value="UniProtKB-EC"/>
</dbReference>
<evidence type="ECO:0000313" key="22">
    <source>
        <dbReference type="Proteomes" id="UP000198963"/>
    </source>
</evidence>